<proteinExistence type="predicted"/>
<keyword evidence="2" id="KW-1185">Reference proteome</keyword>
<organism evidence="1 2">
    <name type="scientific">Christensenella hongkongensis</name>
    <dbReference type="NCBI Taxonomy" id="270498"/>
    <lineage>
        <taxon>Bacteria</taxon>
        <taxon>Bacillati</taxon>
        <taxon>Bacillota</taxon>
        <taxon>Clostridia</taxon>
        <taxon>Christensenellales</taxon>
        <taxon>Christensenellaceae</taxon>
        <taxon>Christensenella</taxon>
    </lineage>
</organism>
<evidence type="ECO:0000313" key="1">
    <source>
        <dbReference type="EMBL" id="KKI51206.1"/>
    </source>
</evidence>
<dbReference type="AlphaFoldDB" id="A0A0M2NJR1"/>
<evidence type="ECO:0000313" key="2">
    <source>
        <dbReference type="Proteomes" id="UP000034076"/>
    </source>
</evidence>
<dbReference type="Proteomes" id="UP000034076">
    <property type="component" value="Unassembled WGS sequence"/>
</dbReference>
<reference evidence="1 2" key="1">
    <citation type="submission" date="2015-04" db="EMBL/GenBank/DDBJ databases">
        <title>Draft genome sequence of bacteremic isolate Catabacter hongkongensis type strain HKU16T.</title>
        <authorList>
            <person name="Lau S.K."/>
            <person name="Teng J.L."/>
            <person name="Huang Y."/>
            <person name="Curreem S.O."/>
            <person name="Tsui S.K."/>
            <person name="Woo P.C."/>
        </authorList>
    </citation>
    <scope>NUCLEOTIDE SEQUENCE [LARGE SCALE GENOMIC DNA]</scope>
    <source>
        <strain evidence="1 2">HKU16</strain>
    </source>
</reference>
<sequence>MVACAYVRAVCSTDAAVALENFEEKLRKIAEKRKSGQNEPFSINDDVNCLISVIEEELKQAMK</sequence>
<protein>
    <submittedName>
        <fullName evidence="1">Uncharacterized protein</fullName>
    </submittedName>
</protein>
<name>A0A0M2NJR1_9FIRM</name>
<gene>
    <name evidence="1" type="ORF">CHK_1593</name>
</gene>
<accession>A0A0M2NJR1</accession>
<comment type="caution">
    <text evidence="1">The sequence shown here is derived from an EMBL/GenBank/DDBJ whole genome shotgun (WGS) entry which is preliminary data.</text>
</comment>
<dbReference type="EMBL" id="LAYJ01000088">
    <property type="protein sequence ID" value="KKI51206.1"/>
    <property type="molecule type" value="Genomic_DNA"/>
</dbReference>